<protein>
    <submittedName>
        <fullName evidence="2">Uncharacterized protein</fullName>
    </submittedName>
</protein>
<keyword evidence="1" id="KW-0732">Signal</keyword>
<feature type="signal peptide" evidence="1">
    <location>
        <begin position="1"/>
        <end position="17"/>
    </location>
</feature>
<dbReference type="GeneID" id="26246228"/>
<gene>
    <name evidence="2" type="ORF">G6M90_00g054840</name>
</gene>
<dbReference type="OrthoDB" id="4940946at2759"/>
<dbReference type="KEGG" id="mbrn:26246228"/>
<dbReference type="Proteomes" id="UP000510686">
    <property type="component" value="Chromosome 3"/>
</dbReference>
<dbReference type="EMBL" id="CP058934">
    <property type="protein sequence ID" value="QLI69179.1"/>
    <property type="molecule type" value="Genomic_DNA"/>
</dbReference>
<proteinExistence type="predicted"/>
<evidence type="ECO:0000313" key="3">
    <source>
        <dbReference type="Proteomes" id="UP000510686"/>
    </source>
</evidence>
<organism evidence="2 3">
    <name type="scientific">Metarhizium brunneum</name>
    <dbReference type="NCBI Taxonomy" id="500148"/>
    <lineage>
        <taxon>Eukaryota</taxon>
        <taxon>Fungi</taxon>
        <taxon>Dikarya</taxon>
        <taxon>Ascomycota</taxon>
        <taxon>Pezizomycotina</taxon>
        <taxon>Sordariomycetes</taxon>
        <taxon>Hypocreomycetidae</taxon>
        <taxon>Hypocreales</taxon>
        <taxon>Clavicipitaceae</taxon>
        <taxon>Metarhizium</taxon>
    </lineage>
</organism>
<evidence type="ECO:0000256" key="1">
    <source>
        <dbReference type="SAM" id="SignalP"/>
    </source>
</evidence>
<dbReference type="RefSeq" id="XP_014540922.1">
    <property type="nucleotide sequence ID" value="XM_014685436.1"/>
</dbReference>
<feature type="chain" id="PRO_5028948072" evidence="1">
    <location>
        <begin position="18"/>
        <end position="129"/>
    </location>
</feature>
<evidence type="ECO:0000313" key="2">
    <source>
        <dbReference type="EMBL" id="QLI69179.1"/>
    </source>
</evidence>
<accession>A0A7D5UY40</accession>
<keyword evidence="3" id="KW-1185">Reference proteome</keyword>
<name>A0A7D5UY40_9HYPO</name>
<sequence length="129" mass="14176">MMKLLTVFLAALTTTLAQDASHEDEVRKAFDVRLYAGSFADLGEIMANSLDAVKKLGQDMTALRIAGANSMSEEDKDALEYAVDFADEIRNNQDFEYLAGRARSAARVSRDVSDKANQRVNQLLGGKKN</sequence>
<dbReference type="AlphaFoldDB" id="A0A7D5UY40"/>
<reference evidence="2 3" key="1">
    <citation type="submission" date="2020-07" db="EMBL/GenBank/DDBJ databases">
        <title>Telomere length de novo assembly of all 7 chromosomes of the fungus, Metarhizium brunneum, using a novel assembly pipeline.</title>
        <authorList>
            <person name="Saud z."/>
            <person name="Kortsinoglou A."/>
            <person name="Kouvelis V.N."/>
            <person name="Butt T.M."/>
        </authorList>
    </citation>
    <scope>NUCLEOTIDE SEQUENCE [LARGE SCALE GENOMIC DNA]</scope>
    <source>
        <strain evidence="2 3">4556</strain>
    </source>
</reference>